<feature type="compositionally biased region" description="Pro residues" evidence="1">
    <location>
        <begin position="123"/>
        <end position="144"/>
    </location>
</feature>
<proteinExistence type="predicted"/>
<keyword evidence="2" id="KW-0472">Membrane</keyword>
<evidence type="ECO:0000313" key="3">
    <source>
        <dbReference type="EMBL" id="SNR92821.1"/>
    </source>
</evidence>
<sequence length="144" mass="15591">MRDLPTLPPGQLHLLGIVLLCFLVVFVVPRLGLLKTWRDITVDTRTGHTVAKDLFKATAFYVGVSLCCFIAYADFNKGRPISPEPALFLLAYSLGAAGLKVYENYANRKTATDAGQPLTEPGYSPPIPMPQVPNPNVPPAPPTS</sequence>
<dbReference type="Proteomes" id="UP000198310">
    <property type="component" value="Unassembled WGS sequence"/>
</dbReference>
<evidence type="ECO:0000313" key="4">
    <source>
        <dbReference type="Proteomes" id="UP000198310"/>
    </source>
</evidence>
<keyword evidence="4" id="KW-1185">Reference proteome</keyword>
<accession>A0A239ABV9</accession>
<feature type="transmembrane region" description="Helical" evidence="2">
    <location>
        <begin position="12"/>
        <end position="33"/>
    </location>
</feature>
<feature type="transmembrane region" description="Helical" evidence="2">
    <location>
        <begin position="85"/>
        <end position="102"/>
    </location>
</feature>
<feature type="region of interest" description="Disordered" evidence="1">
    <location>
        <begin position="112"/>
        <end position="144"/>
    </location>
</feature>
<gene>
    <name evidence="3" type="ORF">SAMN06269173_111123</name>
</gene>
<dbReference type="EMBL" id="FZNS01000011">
    <property type="protein sequence ID" value="SNR92821.1"/>
    <property type="molecule type" value="Genomic_DNA"/>
</dbReference>
<evidence type="ECO:0000256" key="1">
    <source>
        <dbReference type="SAM" id="MobiDB-lite"/>
    </source>
</evidence>
<dbReference type="AlphaFoldDB" id="A0A239ABV9"/>
<reference evidence="4" key="1">
    <citation type="submission" date="2017-06" db="EMBL/GenBank/DDBJ databases">
        <authorList>
            <person name="Varghese N."/>
            <person name="Submissions S."/>
        </authorList>
    </citation>
    <scope>NUCLEOTIDE SEQUENCE [LARGE SCALE GENOMIC DNA]</scope>
    <source>
        <strain evidence="4">DSM 28041</strain>
    </source>
</reference>
<feature type="transmembrane region" description="Helical" evidence="2">
    <location>
        <begin position="54"/>
        <end position="73"/>
    </location>
</feature>
<dbReference type="RefSeq" id="WP_089333949.1">
    <property type="nucleotide sequence ID" value="NZ_FZNS01000011.1"/>
</dbReference>
<name>A0A239ABV9_9BACT</name>
<keyword evidence="2" id="KW-0812">Transmembrane</keyword>
<keyword evidence="2" id="KW-1133">Transmembrane helix</keyword>
<protein>
    <submittedName>
        <fullName evidence="3">Uncharacterized protein</fullName>
    </submittedName>
</protein>
<organism evidence="3 4">
    <name type="scientific">Hymenobacter mucosus</name>
    <dbReference type="NCBI Taxonomy" id="1411120"/>
    <lineage>
        <taxon>Bacteria</taxon>
        <taxon>Pseudomonadati</taxon>
        <taxon>Bacteroidota</taxon>
        <taxon>Cytophagia</taxon>
        <taxon>Cytophagales</taxon>
        <taxon>Hymenobacteraceae</taxon>
        <taxon>Hymenobacter</taxon>
    </lineage>
</organism>
<evidence type="ECO:0000256" key="2">
    <source>
        <dbReference type="SAM" id="Phobius"/>
    </source>
</evidence>